<reference evidence="3" key="2">
    <citation type="submission" date="2020-11" db="EMBL/GenBank/DDBJ databases">
        <authorList>
            <person name="McCartney M.A."/>
            <person name="Auch B."/>
            <person name="Kono T."/>
            <person name="Mallez S."/>
            <person name="Becker A."/>
            <person name="Gohl D.M."/>
            <person name="Silverstein K.A.T."/>
            <person name="Koren S."/>
            <person name="Bechman K.B."/>
            <person name="Herman A."/>
            <person name="Abrahante J.E."/>
            <person name="Garbe J."/>
        </authorList>
    </citation>
    <scope>NUCLEOTIDE SEQUENCE</scope>
    <source>
        <strain evidence="3">Duluth1</strain>
        <tissue evidence="3">Whole animal</tissue>
    </source>
</reference>
<sequence length="353" mass="41594">MNSDRNISKTITKGKQEQDSEKESKRRKRSEALSSTSEQENSMSEQATPNKSNRKQQKKKSKNNDDPINEIDMEPKVVDDELTEVIKQMKQMNSKLERVESAMKKMDSRLEGTIKKGDGTIRETIKDLLLEMKEELLKSMVNRIEVLEGKLFERDMENDKLRTRLETLEKSITDIKQESDLIVRKAIREEEMRKQGENDAEQYSRRNNIKIKGIPDPDPNEPATETATKVINFFKEKKIAEISMNDFDIVHRIPNRESKNRDIIVKFVSRFTKDKIIRNRKLLKNSNVYVNEDLTKINLQVLMCVKKKMMDEVKDAWTSNGIIKYRDQMGHVRTVKQDEYQEWLDLPWPNRRQ</sequence>
<evidence type="ECO:0000256" key="1">
    <source>
        <dbReference type="SAM" id="Coils"/>
    </source>
</evidence>
<dbReference type="Proteomes" id="UP000828390">
    <property type="component" value="Unassembled WGS sequence"/>
</dbReference>
<dbReference type="Gene3D" id="3.30.70.1820">
    <property type="entry name" value="L1 transposable element, RRM domain"/>
    <property type="match status" value="1"/>
</dbReference>
<evidence type="ECO:0000256" key="2">
    <source>
        <dbReference type="SAM" id="MobiDB-lite"/>
    </source>
</evidence>
<keyword evidence="1" id="KW-0175">Coiled coil</keyword>
<gene>
    <name evidence="4" type="ORF">DPMN_055284</name>
    <name evidence="3" type="ORF">DPMN_063179</name>
</gene>
<feature type="region of interest" description="Disordered" evidence="2">
    <location>
        <begin position="1"/>
        <end position="76"/>
    </location>
</feature>
<evidence type="ECO:0000313" key="5">
    <source>
        <dbReference type="Proteomes" id="UP000828390"/>
    </source>
</evidence>
<dbReference type="EMBL" id="JAIWYP010000013">
    <property type="protein sequence ID" value="KAH3720282.1"/>
    <property type="molecule type" value="Genomic_DNA"/>
</dbReference>
<evidence type="ECO:0000313" key="3">
    <source>
        <dbReference type="EMBL" id="KAH3720282.1"/>
    </source>
</evidence>
<feature type="compositionally biased region" description="Basic residues" evidence="2">
    <location>
        <begin position="52"/>
        <end position="61"/>
    </location>
</feature>
<feature type="compositionally biased region" description="Polar residues" evidence="2">
    <location>
        <begin position="32"/>
        <end position="49"/>
    </location>
</feature>
<dbReference type="AlphaFoldDB" id="A0A9D4CA07"/>
<dbReference type="EMBL" id="JAIWYP010000012">
    <property type="protein sequence ID" value="KAH3729317.1"/>
    <property type="molecule type" value="Genomic_DNA"/>
</dbReference>
<proteinExistence type="predicted"/>
<organism evidence="3 5">
    <name type="scientific">Dreissena polymorpha</name>
    <name type="common">Zebra mussel</name>
    <name type="synonym">Mytilus polymorpha</name>
    <dbReference type="NCBI Taxonomy" id="45954"/>
    <lineage>
        <taxon>Eukaryota</taxon>
        <taxon>Metazoa</taxon>
        <taxon>Spiralia</taxon>
        <taxon>Lophotrochozoa</taxon>
        <taxon>Mollusca</taxon>
        <taxon>Bivalvia</taxon>
        <taxon>Autobranchia</taxon>
        <taxon>Heteroconchia</taxon>
        <taxon>Euheterodonta</taxon>
        <taxon>Imparidentia</taxon>
        <taxon>Neoheterodontei</taxon>
        <taxon>Myida</taxon>
        <taxon>Dreissenoidea</taxon>
        <taxon>Dreissenidae</taxon>
        <taxon>Dreissena</taxon>
    </lineage>
</organism>
<feature type="coiled-coil region" evidence="1">
    <location>
        <begin position="82"/>
        <end position="178"/>
    </location>
</feature>
<evidence type="ECO:0000313" key="4">
    <source>
        <dbReference type="EMBL" id="KAH3729317.1"/>
    </source>
</evidence>
<keyword evidence="5" id="KW-1185">Reference proteome</keyword>
<name>A0A9D4CA07_DREPO</name>
<accession>A0A9D4CA07</accession>
<feature type="compositionally biased region" description="Polar residues" evidence="2">
    <location>
        <begin position="1"/>
        <end position="13"/>
    </location>
</feature>
<comment type="caution">
    <text evidence="3">The sequence shown here is derived from an EMBL/GenBank/DDBJ whole genome shotgun (WGS) entry which is preliminary data.</text>
</comment>
<protein>
    <submittedName>
        <fullName evidence="3">Uncharacterized protein</fullName>
    </submittedName>
</protein>
<feature type="compositionally biased region" description="Basic and acidic residues" evidence="2">
    <location>
        <begin position="14"/>
        <end position="24"/>
    </location>
</feature>
<reference evidence="3" key="1">
    <citation type="journal article" date="2019" name="bioRxiv">
        <title>The Genome of the Zebra Mussel, Dreissena polymorpha: A Resource for Invasive Species Research.</title>
        <authorList>
            <person name="McCartney M.A."/>
            <person name="Auch B."/>
            <person name="Kono T."/>
            <person name="Mallez S."/>
            <person name="Zhang Y."/>
            <person name="Obille A."/>
            <person name="Becker A."/>
            <person name="Abrahante J.E."/>
            <person name="Garbe J."/>
            <person name="Badalamenti J.P."/>
            <person name="Herman A."/>
            <person name="Mangelson H."/>
            <person name="Liachko I."/>
            <person name="Sullivan S."/>
            <person name="Sone E.D."/>
            <person name="Koren S."/>
            <person name="Silverstein K.A.T."/>
            <person name="Beckman K.B."/>
            <person name="Gohl D.M."/>
        </authorList>
    </citation>
    <scope>NUCLEOTIDE SEQUENCE</scope>
    <source>
        <strain evidence="3">Duluth1</strain>
        <tissue evidence="3">Whole animal</tissue>
    </source>
</reference>